<protein>
    <submittedName>
        <fullName evidence="2">Uncharacterized protein</fullName>
    </submittedName>
</protein>
<dbReference type="OMA" id="KRVFWTT"/>
<organism evidence="2 3">
    <name type="scientific">Baudoinia panamericana (strain UAMH 10762)</name>
    <name type="common">Angels' share fungus</name>
    <name type="synonym">Baudoinia compniacensis (strain UAMH 10762)</name>
    <dbReference type="NCBI Taxonomy" id="717646"/>
    <lineage>
        <taxon>Eukaryota</taxon>
        <taxon>Fungi</taxon>
        <taxon>Dikarya</taxon>
        <taxon>Ascomycota</taxon>
        <taxon>Pezizomycotina</taxon>
        <taxon>Dothideomycetes</taxon>
        <taxon>Dothideomycetidae</taxon>
        <taxon>Mycosphaerellales</taxon>
        <taxon>Teratosphaeriaceae</taxon>
        <taxon>Baudoinia</taxon>
    </lineage>
</organism>
<dbReference type="Proteomes" id="UP000011761">
    <property type="component" value="Unassembled WGS sequence"/>
</dbReference>
<dbReference type="Gene3D" id="3.40.140.10">
    <property type="entry name" value="Cytidine Deaminase, domain 2"/>
    <property type="match status" value="1"/>
</dbReference>
<dbReference type="InterPro" id="IPR016193">
    <property type="entry name" value="Cytidine_deaminase-like"/>
</dbReference>
<dbReference type="EMBL" id="KB445561">
    <property type="protein sequence ID" value="EMC92903.1"/>
    <property type="molecule type" value="Genomic_DNA"/>
</dbReference>
<dbReference type="SUPFAM" id="SSF53927">
    <property type="entry name" value="Cytidine deaminase-like"/>
    <property type="match status" value="1"/>
</dbReference>
<feature type="region of interest" description="Disordered" evidence="1">
    <location>
        <begin position="202"/>
        <end position="223"/>
    </location>
</feature>
<dbReference type="HOGENOM" id="CLU_025939_0_0_1"/>
<sequence>MKTDNYLTLCLEQATKSPLHYRHGCIVVRGGKVIGQGYNDYRPGFNGGAFKHGGIANGGLDGPAMSEVKEKLKKHKRRDKQQQQQCQPISEGCSSATFLPFEGTGGGHHANVPLSMHSEMMAIHSALTASSTLSSTAFACEKPCFKLPGCDKRKARLRAEVLKRYVETVCSTKREMLALRKHVQQSGAQHVQQEWRGAFHVPEGGEKHHHHHQKRKGKEKKNQKDVYQYEYQHNRSGQQTQQFHGLQQHGQGSASRELDDIPRGYESALHNRGTSSAAACNEPPQPEPILLPKAQSGPSLSDRKKHPRLMGADLYVARLGRRKPNGTETLTLPTVRIPMAAAEVSPSSPLANEVIFATEAGKPLAESVSSLPTTTTTSTSGSLHDELIDRKPSPSRIAIPEVNLAPNVVRASRPCYRCISYMHSVGIKRVFWTNDAGEWEGGKVRDLADALDSSMESVAKGADGGPTGNGVFVTKHEVLMLKRLMDDGRRVTSAF</sequence>
<dbReference type="AlphaFoldDB" id="M2MN82"/>
<accession>M2MN82</accession>
<evidence type="ECO:0000313" key="3">
    <source>
        <dbReference type="Proteomes" id="UP000011761"/>
    </source>
</evidence>
<keyword evidence="3" id="KW-1185">Reference proteome</keyword>
<dbReference type="OrthoDB" id="9972196at2759"/>
<gene>
    <name evidence="2" type="ORF">BAUCODRAFT_125860</name>
</gene>
<dbReference type="GO" id="GO:0006139">
    <property type="term" value="P:nucleobase-containing compound metabolic process"/>
    <property type="evidence" value="ECO:0007669"/>
    <property type="project" value="UniProtKB-ARBA"/>
</dbReference>
<evidence type="ECO:0000256" key="1">
    <source>
        <dbReference type="SAM" id="MobiDB-lite"/>
    </source>
</evidence>
<dbReference type="GeneID" id="19108006"/>
<proteinExistence type="predicted"/>
<dbReference type="RefSeq" id="XP_007680183.1">
    <property type="nucleotide sequence ID" value="XM_007681993.1"/>
</dbReference>
<name>M2MN82_BAUPA</name>
<dbReference type="GO" id="GO:0003824">
    <property type="term" value="F:catalytic activity"/>
    <property type="evidence" value="ECO:0007669"/>
    <property type="project" value="InterPro"/>
</dbReference>
<evidence type="ECO:0000313" key="2">
    <source>
        <dbReference type="EMBL" id="EMC92903.1"/>
    </source>
</evidence>
<feature type="compositionally biased region" description="Basic and acidic residues" evidence="1">
    <location>
        <begin position="383"/>
        <end position="392"/>
    </location>
</feature>
<feature type="compositionally biased region" description="Low complexity" evidence="1">
    <location>
        <begin position="237"/>
        <end position="252"/>
    </location>
</feature>
<feature type="region of interest" description="Disordered" evidence="1">
    <location>
        <begin position="235"/>
        <end position="305"/>
    </location>
</feature>
<dbReference type="KEGG" id="bcom:BAUCODRAFT_125860"/>
<dbReference type="eggNOG" id="ENOG502SDQ5">
    <property type="taxonomic scope" value="Eukaryota"/>
</dbReference>
<feature type="compositionally biased region" description="Low complexity" evidence="1">
    <location>
        <begin position="367"/>
        <end position="382"/>
    </location>
</feature>
<feature type="region of interest" description="Disordered" evidence="1">
    <location>
        <begin position="367"/>
        <end position="392"/>
    </location>
</feature>
<reference evidence="2 3" key="1">
    <citation type="journal article" date="2012" name="PLoS Pathog.">
        <title>Diverse lifestyles and strategies of plant pathogenesis encoded in the genomes of eighteen Dothideomycetes fungi.</title>
        <authorList>
            <person name="Ohm R.A."/>
            <person name="Feau N."/>
            <person name="Henrissat B."/>
            <person name="Schoch C.L."/>
            <person name="Horwitz B.A."/>
            <person name="Barry K.W."/>
            <person name="Condon B.J."/>
            <person name="Copeland A.C."/>
            <person name="Dhillon B."/>
            <person name="Glaser F."/>
            <person name="Hesse C.N."/>
            <person name="Kosti I."/>
            <person name="LaButti K."/>
            <person name="Lindquist E.A."/>
            <person name="Lucas S."/>
            <person name="Salamov A.A."/>
            <person name="Bradshaw R.E."/>
            <person name="Ciuffetti L."/>
            <person name="Hamelin R.C."/>
            <person name="Kema G.H.J."/>
            <person name="Lawrence C."/>
            <person name="Scott J.A."/>
            <person name="Spatafora J.W."/>
            <person name="Turgeon B.G."/>
            <person name="de Wit P.J.G.M."/>
            <person name="Zhong S."/>
            <person name="Goodwin S.B."/>
            <person name="Grigoriev I.V."/>
        </authorList>
    </citation>
    <scope>NUCLEOTIDE SEQUENCE [LARGE SCALE GENOMIC DNA]</scope>
    <source>
        <strain evidence="2 3">UAMH 10762</strain>
    </source>
</reference>
<feature type="compositionally biased region" description="Basic residues" evidence="1">
    <location>
        <begin position="207"/>
        <end position="221"/>
    </location>
</feature>